<organism evidence="2 3">
    <name type="scientific">Rhizophagus irregularis</name>
    <dbReference type="NCBI Taxonomy" id="588596"/>
    <lineage>
        <taxon>Eukaryota</taxon>
        <taxon>Fungi</taxon>
        <taxon>Fungi incertae sedis</taxon>
        <taxon>Mucoromycota</taxon>
        <taxon>Glomeromycotina</taxon>
        <taxon>Glomeromycetes</taxon>
        <taxon>Glomerales</taxon>
        <taxon>Glomeraceae</taxon>
        <taxon>Rhizophagus</taxon>
    </lineage>
</organism>
<feature type="compositionally biased region" description="Gly residues" evidence="1">
    <location>
        <begin position="72"/>
        <end position="83"/>
    </location>
</feature>
<feature type="compositionally biased region" description="Acidic residues" evidence="1">
    <location>
        <begin position="187"/>
        <end position="196"/>
    </location>
</feature>
<evidence type="ECO:0000256" key="1">
    <source>
        <dbReference type="SAM" id="MobiDB-lite"/>
    </source>
</evidence>
<accession>A0A2N0QX85</accession>
<dbReference type="EMBL" id="LLXH01002474">
    <property type="protein sequence ID" value="PKC55656.1"/>
    <property type="molecule type" value="Genomic_DNA"/>
</dbReference>
<reference evidence="2 3" key="1">
    <citation type="submission" date="2017-10" db="EMBL/GenBank/DDBJ databases">
        <title>Extensive intraspecific genome diversity in a model arbuscular mycorrhizal fungus.</title>
        <authorList>
            <person name="Chen E.C.H."/>
            <person name="Morin E."/>
            <person name="Baudet D."/>
            <person name="Noel J."/>
            <person name="Ndikumana S."/>
            <person name="Charron P."/>
            <person name="St-Onge C."/>
            <person name="Giorgi J."/>
            <person name="Grigoriev I.V."/>
            <person name="Roux C."/>
            <person name="Martin F.M."/>
            <person name="Corradi N."/>
        </authorList>
    </citation>
    <scope>NUCLEOTIDE SEQUENCE [LARGE SCALE GENOMIC DNA]</scope>
    <source>
        <strain evidence="2 3">A1</strain>
    </source>
</reference>
<dbReference type="VEuPathDB" id="FungiDB:RhiirA1_475234"/>
<evidence type="ECO:0000313" key="3">
    <source>
        <dbReference type="Proteomes" id="UP000232688"/>
    </source>
</evidence>
<evidence type="ECO:0000313" key="2">
    <source>
        <dbReference type="EMBL" id="PKC55656.1"/>
    </source>
</evidence>
<reference evidence="2 3" key="2">
    <citation type="submission" date="2017-10" db="EMBL/GenBank/DDBJ databases">
        <title>Genome analyses suggest a sexual origin of heterokaryosis in a supposedly ancient asexual fungus.</title>
        <authorList>
            <person name="Corradi N."/>
            <person name="Sedzielewska K."/>
            <person name="Noel J."/>
            <person name="Charron P."/>
            <person name="Farinelli L."/>
            <person name="Marton T."/>
            <person name="Kruger M."/>
            <person name="Pelin A."/>
            <person name="Brachmann A."/>
            <person name="Corradi N."/>
        </authorList>
    </citation>
    <scope>NUCLEOTIDE SEQUENCE [LARGE SCALE GENOMIC DNA]</scope>
    <source>
        <strain evidence="2 3">A1</strain>
    </source>
</reference>
<feature type="compositionally biased region" description="Basic and acidic residues" evidence="1">
    <location>
        <begin position="45"/>
        <end position="66"/>
    </location>
</feature>
<dbReference type="VEuPathDB" id="FungiDB:FUN_009477"/>
<name>A0A2N0QX85_9GLOM</name>
<feature type="compositionally biased region" description="Polar residues" evidence="1">
    <location>
        <begin position="172"/>
        <end position="185"/>
    </location>
</feature>
<feature type="compositionally biased region" description="Basic and acidic residues" evidence="1">
    <location>
        <begin position="8"/>
        <end position="25"/>
    </location>
</feature>
<feature type="region of interest" description="Disordered" evidence="1">
    <location>
        <begin position="147"/>
        <end position="215"/>
    </location>
</feature>
<dbReference type="AlphaFoldDB" id="A0A2N0QX85"/>
<comment type="caution">
    <text evidence="2">The sequence shown here is derived from an EMBL/GenBank/DDBJ whole genome shotgun (WGS) entry which is preliminary data.</text>
</comment>
<gene>
    <name evidence="2" type="ORF">RhiirA1_475234</name>
</gene>
<feature type="compositionally biased region" description="Basic and acidic residues" evidence="1">
    <location>
        <begin position="161"/>
        <end position="170"/>
    </location>
</feature>
<feature type="compositionally biased region" description="Gly residues" evidence="1">
    <location>
        <begin position="32"/>
        <end position="42"/>
    </location>
</feature>
<dbReference type="Proteomes" id="UP000232688">
    <property type="component" value="Unassembled WGS sequence"/>
</dbReference>
<dbReference type="VEuPathDB" id="FungiDB:RhiirFUN_021804"/>
<dbReference type="VEuPathDB" id="FungiDB:FUN_007942"/>
<sequence>MPKTRRTTQKEVKELPIQTEVKEIEVSQTGATGKGHGRGSCGRGSCERGSRRDGSREDGSREDKSRSRGRGSRGSGSRGSGRGRGVKSRESSIPITIIDEDEKNAIQILSDDNFDVTSTNSKEVVFTLIPPDDHRIERGAVEIKLKEKNKSRINSHQQQNIHEDDYEKSHQSRQQDNITSLLQVTDSDSDDSDCDDNNNYNNNYGQQTNYKTQKISKKRRIAGINEDNGDNEDMVSPRRIGKPEALSDKTNIFEVCQWLVLERPDILVTANQIRDAMNGSLDSSTASVTSKPAAAPNSAIEDKGLGRLWHEEIKCLFLRCREPPERAIESLIAKIFNYELYSNEATEVICHSKRVLTDFRSKLRPLQFNKFLSSVFESTKENGIINKSNICKLINCIICNKLRCIFSKNALIRTLNKLLNWSSLNNKIITKVREFKDNRSREGRNHALIPTKSDVEEFISQDVAKQILNRYLNGTDMNKLERCGTMKNLVLLVREAFKVHFTNYNIKGIKELDNITINCKMPSRSGRNIASGLSLVK</sequence>
<feature type="region of interest" description="Disordered" evidence="1">
    <location>
        <begin position="1"/>
        <end position="96"/>
    </location>
</feature>
<protein>
    <submittedName>
        <fullName evidence="2">Uncharacterized protein</fullName>
    </submittedName>
</protein>
<proteinExistence type="predicted"/>